<dbReference type="EMBL" id="JACVVK020000002">
    <property type="protein sequence ID" value="KAK7508285.1"/>
    <property type="molecule type" value="Genomic_DNA"/>
</dbReference>
<name>A0ABD0M9G2_9CAEN</name>
<evidence type="ECO:0000313" key="2">
    <source>
        <dbReference type="Proteomes" id="UP001519460"/>
    </source>
</evidence>
<gene>
    <name evidence="1" type="ORF">BaRGS_00000524</name>
</gene>
<accession>A0ABD0M9G2</accession>
<organism evidence="1 2">
    <name type="scientific">Batillaria attramentaria</name>
    <dbReference type="NCBI Taxonomy" id="370345"/>
    <lineage>
        <taxon>Eukaryota</taxon>
        <taxon>Metazoa</taxon>
        <taxon>Spiralia</taxon>
        <taxon>Lophotrochozoa</taxon>
        <taxon>Mollusca</taxon>
        <taxon>Gastropoda</taxon>
        <taxon>Caenogastropoda</taxon>
        <taxon>Sorbeoconcha</taxon>
        <taxon>Cerithioidea</taxon>
        <taxon>Batillariidae</taxon>
        <taxon>Batillaria</taxon>
    </lineage>
</organism>
<evidence type="ECO:0008006" key="3">
    <source>
        <dbReference type="Google" id="ProtNLM"/>
    </source>
</evidence>
<proteinExistence type="predicted"/>
<comment type="caution">
    <text evidence="1">The sequence shown here is derived from an EMBL/GenBank/DDBJ whole genome shotgun (WGS) entry which is preliminary data.</text>
</comment>
<sequence length="158" mass="17596">MKSVLGSFSFIAISLTCDPRRVHLHRWPAWSTAAARDATRPTPFVTGSHNTHLADRVSCRACHLDRPSALLFSRDFADYGGDARSLSFSLTSVDRVVEIGIPRCCEVHLKILFHSATDLPPICTVTSHLKKKLLENVIHALTQCSTISITIFIWIRVT</sequence>
<reference evidence="1 2" key="1">
    <citation type="journal article" date="2023" name="Sci. Data">
        <title>Genome assembly of the Korean intertidal mud-creeper Batillaria attramentaria.</title>
        <authorList>
            <person name="Patra A.K."/>
            <person name="Ho P.T."/>
            <person name="Jun S."/>
            <person name="Lee S.J."/>
            <person name="Kim Y."/>
            <person name="Won Y.J."/>
        </authorList>
    </citation>
    <scope>NUCLEOTIDE SEQUENCE [LARGE SCALE GENOMIC DNA]</scope>
    <source>
        <strain evidence="1">Wonlab-2016</strain>
    </source>
</reference>
<dbReference type="Proteomes" id="UP001519460">
    <property type="component" value="Unassembled WGS sequence"/>
</dbReference>
<keyword evidence="2" id="KW-1185">Reference proteome</keyword>
<evidence type="ECO:0000313" key="1">
    <source>
        <dbReference type="EMBL" id="KAK7508285.1"/>
    </source>
</evidence>
<dbReference type="AlphaFoldDB" id="A0ABD0M9G2"/>
<protein>
    <recommendedName>
        <fullName evidence="3">Secreted protein</fullName>
    </recommendedName>
</protein>